<dbReference type="Proteomes" id="UP000759537">
    <property type="component" value="Unassembled WGS sequence"/>
</dbReference>
<name>A0A9P5MUY5_9AGAM</name>
<evidence type="ECO:0000313" key="2">
    <source>
        <dbReference type="Proteomes" id="UP000759537"/>
    </source>
</evidence>
<organism evidence="1 2">
    <name type="scientific">Russula ochroleuca</name>
    <dbReference type="NCBI Taxonomy" id="152965"/>
    <lineage>
        <taxon>Eukaryota</taxon>
        <taxon>Fungi</taxon>
        <taxon>Dikarya</taxon>
        <taxon>Basidiomycota</taxon>
        <taxon>Agaricomycotina</taxon>
        <taxon>Agaricomycetes</taxon>
        <taxon>Russulales</taxon>
        <taxon>Russulaceae</taxon>
        <taxon>Russula</taxon>
    </lineage>
</organism>
<reference evidence="1" key="2">
    <citation type="journal article" date="2020" name="Nat. Commun.">
        <title>Large-scale genome sequencing of mycorrhizal fungi provides insights into the early evolution of symbiotic traits.</title>
        <authorList>
            <person name="Miyauchi S."/>
            <person name="Kiss E."/>
            <person name="Kuo A."/>
            <person name="Drula E."/>
            <person name="Kohler A."/>
            <person name="Sanchez-Garcia M."/>
            <person name="Morin E."/>
            <person name="Andreopoulos B."/>
            <person name="Barry K.W."/>
            <person name="Bonito G."/>
            <person name="Buee M."/>
            <person name="Carver A."/>
            <person name="Chen C."/>
            <person name="Cichocki N."/>
            <person name="Clum A."/>
            <person name="Culley D."/>
            <person name="Crous P.W."/>
            <person name="Fauchery L."/>
            <person name="Girlanda M."/>
            <person name="Hayes R.D."/>
            <person name="Keri Z."/>
            <person name="LaButti K."/>
            <person name="Lipzen A."/>
            <person name="Lombard V."/>
            <person name="Magnuson J."/>
            <person name="Maillard F."/>
            <person name="Murat C."/>
            <person name="Nolan M."/>
            <person name="Ohm R.A."/>
            <person name="Pangilinan J."/>
            <person name="Pereira M.F."/>
            <person name="Perotto S."/>
            <person name="Peter M."/>
            <person name="Pfister S."/>
            <person name="Riley R."/>
            <person name="Sitrit Y."/>
            <person name="Stielow J.B."/>
            <person name="Szollosi G."/>
            <person name="Zifcakova L."/>
            <person name="Stursova M."/>
            <person name="Spatafora J.W."/>
            <person name="Tedersoo L."/>
            <person name="Vaario L.M."/>
            <person name="Yamada A."/>
            <person name="Yan M."/>
            <person name="Wang P."/>
            <person name="Xu J."/>
            <person name="Bruns T."/>
            <person name="Baldrian P."/>
            <person name="Vilgalys R."/>
            <person name="Dunand C."/>
            <person name="Henrissat B."/>
            <person name="Grigoriev I.V."/>
            <person name="Hibbett D."/>
            <person name="Nagy L.G."/>
            <person name="Martin F.M."/>
        </authorList>
    </citation>
    <scope>NUCLEOTIDE SEQUENCE</scope>
    <source>
        <strain evidence="1">Prilba</strain>
    </source>
</reference>
<dbReference type="OrthoDB" id="2505887at2759"/>
<sequence length="205" mass="22430">MGRYRVSIYGCKARWNNGSPGRARHVGASGPVSTSSQYSTLLSYSFPSTFSEANSSAADTRKTHERMYPMGIRSLIPSPTVLVPRVRCQATEGRLASGPLTISLYEDISPAAPRNIWLEAPSSSHILLVMHNRIVADHLLALPVNLSLSWPFLLAHEFGSPGDVCILGVLYSVMTAGKISHPVIQQQSILVRGVVKYLFVARIFH</sequence>
<protein>
    <submittedName>
        <fullName evidence="1">Uncharacterized protein</fullName>
    </submittedName>
</protein>
<dbReference type="EMBL" id="WHVB01000010">
    <property type="protein sequence ID" value="KAF8479305.1"/>
    <property type="molecule type" value="Genomic_DNA"/>
</dbReference>
<gene>
    <name evidence="1" type="ORF">DFH94DRAFT_682782</name>
</gene>
<keyword evidence="2" id="KW-1185">Reference proteome</keyword>
<proteinExistence type="predicted"/>
<comment type="caution">
    <text evidence="1">The sequence shown here is derived from an EMBL/GenBank/DDBJ whole genome shotgun (WGS) entry which is preliminary data.</text>
</comment>
<reference evidence="1" key="1">
    <citation type="submission" date="2019-10" db="EMBL/GenBank/DDBJ databases">
        <authorList>
            <consortium name="DOE Joint Genome Institute"/>
            <person name="Kuo A."/>
            <person name="Miyauchi S."/>
            <person name="Kiss E."/>
            <person name="Drula E."/>
            <person name="Kohler A."/>
            <person name="Sanchez-Garcia M."/>
            <person name="Andreopoulos B."/>
            <person name="Barry K.W."/>
            <person name="Bonito G."/>
            <person name="Buee M."/>
            <person name="Carver A."/>
            <person name="Chen C."/>
            <person name="Cichocki N."/>
            <person name="Clum A."/>
            <person name="Culley D."/>
            <person name="Crous P.W."/>
            <person name="Fauchery L."/>
            <person name="Girlanda M."/>
            <person name="Hayes R."/>
            <person name="Keri Z."/>
            <person name="LaButti K."/>
            <person name="Lipzen A."/>
            <person name="Lombard V."/>
            <person name="Magnuson J."/>
            <person name="Maillard F."/>
            <person name="Morin E."/>
            <person name="Murat C."/>
            <person name="Nolan M."/>
            <person name="Ohm R."/>
            <person name="Pangilinan J."/>
            <person name="Pereira M."/>
            <person name="Perotto S."/>
            <person name="Peter M."/>
            <person name="Riley R."/>
            <person name="Sitrit Y."/>
            <person name="Stielow B."/>
            <person name="Szollosi G."/>
            <person name="Zifcakova L."/>
            <person name="Stursova M."/>
            <person name="Spatafora J.W."/>
            <person name="Tedersoo L."/>
            <person name="Vaario L.-M."/>
            <person name="Yamada A."/>
            <person name="Yan M."/>
            <person name="Wang P."/>
            <person name="Xu J."/>
            <person name="Bruns T."/>
            <person name="Baldrian P."/>
            <person name="Vilgalys R."/>
            <person name="Henrissat B."/>
            <person name="Grigoriev I.V."/>
            <person name="Hibbett D."/>
            <person name="Nagy L.G."/>
            <person name="Martin F.M."/>
        </authorList>
    </citation>
    <scope>NUCLEOTIDE SEQUENCE</scope>
    <source>
        <strain evidence="1">Prilba</strain>
    </source>
</reference>
<dbReference type="AlphaFoldDB" id="A0A9P5MUY5"/>
<evidence type="ECO:0000313" key="1">
    <source>
        <dbReference type="EMBL" id="KAF8479305.1"/>
    </source>
</evidence>
<accession>A0A9P5MUY5</accession>